<gene>
    <name evidence="2" type="ORF">DEE74_02765</name>
    <name evidence="3" type="ORF">GJQ57_03530</name>
</gene>
<dbReference type="AlphaFoldDB" id="A0A7X2HJL9"/>
<name>A0A7X2HJL9_RALPI</name>
<evidence type="ECO:0008006" key="5">
    <source>
        <dbReference type="Google" id="ProtNLM"/>
    </source>
</evidence>
<feature type="region of interest" description="Disordered" evidence="1">
    <location>
        <begin position="30"/>
        <end position="63"/>
    </location>
</feature>
<organism evidence="3 4">
    <name type="scientific">Ralstonia pickettii</name>
    <name type="common">Burkholderia pickettii</name>
    <dbReference type="NCBI Taxonomy" id="329"/>
    <lineage>
        <taxon>Bacteria</taxon>
        <taxon>Pseudomonadati</taxon>
        <taxon>Pseudomonadota</taxon>
        <taxon>Betaproteobacteria</taxon>
        <taxon>Burkholderiales</taxon>
        <taxon>Burkholderiaceae</taxon>
        <taxon>Ralstonia</taxon>
    </lineage>
</organism>
<evidence type="ECO:0000313" key="3">
    <source>
        <dbReference type="EMBL" id="MRS97721.1"/>
    </source>
</evidence>
<reference evidence="2" key="1">
    <citation type="submission" date="2018-06" db="EMBL/GenBank/DDBJ databases">
        <authorList>
            <person name="O'Rourke A."/>
        </authorList>
    </citation>
    <scope>NUCLEOTIDE SEQUENCE</scope>
    <source>
        <strain evidence="2">132550021-3</strain>
    </source>
</reference>
<dbReference type="RefSeq" id="WP_116575243.1">
    <property type="nucleotide sequence ID" value="NZ_JACBXL010000001.1"/>
</dbReference>
<evidence type="ECO:0000313" key="4">
    <source>
        <dbReference type="Proteomes" id="UP000441032"/>
    </source>
</evidence>
<reference evidence="3 4" key="2">
    <citation type="submission" date="2019-11" db="EMBL/GenBank/DDBJ databases">
        <title>Phenotypic characterization of an OXA-22 and OXA-60 co-producing Ralstonia pickettii clinical strain.</title>
        <authorList>
            <person name="He F."/>
        </authorList>
    </citation>
    <scope>NUCLEOTIDE SEQUENCE [LARGE SCALE GENOMIC DNA]</scope>
    <source>
        <strain evidence="3 4">PSLESD1</strain>
    </source>
</reference>
<dbReference type="EMBL" id="QGBI01000003">
    <property type="protein sequence ID" value="MBX3888787.1"/>
    <property type="molecule type" value="Genomic_DNA"/>
</dbReference>
<dbReference type="Proteomes" id="UP000441032">
    <property type="component" value="Unassembled WGS sequence"/>
</dbReference>
<evidence type="ECO:0000256" key="1">
    <source>
        <dbReference type="SAM" id="MobiDB-lite"/>
    </source>
</evidence>
<proteinExistence type="predicted"/>
<dbReference type="Proteomes" id="UP001199322">
    <property type="component" value="Unassembled WGS sequence"/>
</dbReference>
<sequence length="63" mass="6334">MKNWFVLYAVAVVIGATYMDWKAGFAAPRTPSYGSSTGGSGSSYWGGSSGGSGYGGGFSGGHK</sequence>
<evidence type="ECO:0000313" key="2">
    <source>
        <dbReference type="EMBL" id="MBX3888787.1"/>
    </source>
</evidence>
<comment type="caution">
    <text evidence="3">The sequence shown here is derived from an EMBL/GenBank/DDBJ whole genome shotgun (WGS) entry which is preliminary data.</text>
</comment>
<accession>A0A7X2HJL9</accession>
<protein>
    <recommendedName>
        <fullName evidence="5">Serin-rich transmembrane protein</fullName>
    </recommendedName>
</protein>
<feature type="compositionally biased region" description="Gly residues" evidence="1">
    <location>
        <begin position="47"/>
        <end position="63"/>
    </location>
</feature>
<dbReference type="EMBL" id="WJYN01000001">
    <property type="protein sequence ID" value="MRS97721.1"/>
    <property type="molecule type" value="Genomic_DNA"/>
</dbReference>